<keyword evidence="3" id="KW-1185">Reference proteome</keyword>
<proteinExistence type="predicted"/>
<evidence type="ECO:0000313" key="2">
    <source>
        <dbReference type="EMBL" id="BDX06976.1"/>
    </source>
</evidence>
<dbReference type="AlphaFoldDB" id="A0AA48KPT0"/>
<gene>
    <name evidence="2" type="ORF">MACH26_24970</name>
</gene>
<sequence length="254" mass="28344">MKEKLFSIGICFLTILLSACSEKSVNSQLQIALWYKGQPFVCNEQTLGGKVWQLDNFAFYMSNAALLNGSDSFPVSFWADEPSLQLIRIDTESCEGQVTLQSAMPVYDAQALSFTLGVPFDLNHQNPVTQPMPLNVPDMFWTWRNGYKFLRLDMHAQGDNWAYHLGSVGCTSASAVRAPSEACAKPNRARFSLNIPKAEDLTLVLHLDRLPTGITANEKNRCVMHGDSEPVCIQLYENLNNSQQSVFTLEAINL</sequence>
<dbReference type="InterPro" id="IPR046863">
    <property type="entry name" value="MbnP-like_dom"/>
</dbReference>
<feature type="domain" description="Copper-binding protein MbnP-like" evidence="1">
    <location>
        <begin position="28"/>
        <end position="222"/>
    </location>
</feature>
<dbReference type="PROSITE" id="PS51257">
    <property type="entry name" value="PROKAR_LIPOPROTEIN"/>
    <property type="match status" value="1"/>
</dbReference>
<dbReference type="RefSeq" id="WP_338292968.1">
    <property type="nucleotide sequence ID" value="NZ_AP027272.1"/>
</dbReference>
<protein>
    <recommendedName>
        <fullName evidence="1">Copper-binding protein MbnP-like domain-containing protein</fullName>
    </recommendedName>
</protein>
<dbReference type="InterPro" id="IPR023977">
    <property type="entry name" value="MbnP-like"/>
</dbReference>
<evidence type="ECO:0000259" key="1">
    <source>
        <dbReference type="Pfam" id="PF20243"/>
    </source>
</evidence>
<dbReference type="Proteomes" id="UP001333710">
    <property type="component" value="Chromosome"/>
</dbReference>
<dbReference type="NCBIfam" id="TIGR04052">
    <property type="entry name" value="MbnP_like_WxW"/>
    <property type="match status" value="1"/>
</dbReference>
<dbReference type="Pfam" id="PF20243">
    <property type="entry name" value="MbnP"/>
    <property type="match status" value="1"/>
</dbReference>
<name>A0AA48KPT0_9ALTE</name>
<dbReference type="KEGG" id="pmaw:MACH26_24970"/>
<reference evidence="2" key="1">
    <citation type="submission" date="2023-01" db="EMBL/GenBank/DDBJ databases">
        <title>Complete genome sequence of Planctobacterium marinum strain Dej080120_11.</title>
        <authorList>
            <person name="Ueki S."/>
            <person name="Maruyama F."/>
        </authorList>
    </citation>
    <scope>NUCLEOTIDE SEQUENCE</scope>
    <source>
        <strain evidence="2">Dej080120_11</strain>
    </source>
</reference>
<dbReference type="EMBL" id="AP027272">
    <property type="protein sequence ID" value="BDX06976.1"/>
    <property type="molecule type" value="Genomic_DNA"/>
</dbReference>
<organism evidence="2 3">
    <name type="scientific">Planctobacterium marinum</name>
    <dbReference type="NCBI Taxonomy" id="1631968"/>
    <lineage>
        <taxon>Bacteria</taxon>
        <taxon>Pseudomonadati</taxon>
        <taxon>Pseudomonadota</taxon>
        <taxon>Gammaproteobacteria</taxon>
        <taxon>Alteromonadales</taxon>
        <taxon>Alteromonadaceae</taxon>
        <taxon>Planctobacterium</taxon>
    </lineage>
</organism>
<accession>A0AA48KPT0</accession>
<evidence type="ECO:0000313" key="3">
    <source>
        <dbReference type="Proteomes" id="UP001333710"/>
    </source>
</evidence>